<sequence length="827" mass="91020">MPGGLNYESGEPIVKSKGTPGSVKCVVLVITLFIIAALVAIAMHIYNIELARQGGSIMVTENVTTQATEATEATPEPCMMPEEAFTEQIELEVGEVLEVTSPCFPSEDDIPRGITMVFNASEGYRIKISFKEFRFDEGGLNRIWVGNGDAPPSSEGFIQFFDGYALPPDLVSSGNVMWLEMYAPFPWMNGALKAEVSAVTDQDVQMNCSGTSQPCRYALKCFTEEEKCNGGNECPSGTDEMECDCLYARDFKCADGQCIPRASLCNEFPSCDNDNVNCTFACPQGFNISTEFVCDSVNDCGDHADEQNCPCDNENRYLCDSGECIYLYNVCDDFEHCSDGSDEAKCVCQSWEVTCRNDNTTCKPWWTRCDGVDDCGDNSDEEDCRVCGDNYFDCGNQQCLQAYKRCDGSPDCYDGQDEENCTAPEPCEEGEFQCYNGKCLRESLKCDYVEQCDYGEDEDDTLCDREPEECYECSDGSGCIPYYWICDGEGDCASSEDEIDCDVSDDLCEEGYSVCPNRSCIANEYVCNGILDCPGGVDESNCTDAPDPCASVSASDYFVCDGKDDCPGGSDESNCSCGIRPMAQSRILGGQDAGKGNWPMQILLSRDNTSANLICGGTILNRRWILTAAHCVTPYSVGRVYVVAGVTDREEEDRSTWQFSLINDVVWNPKFGFGDYFVFDDNALLHLETPLEFNDYVQPACLPNATFPLDPGTFVTAVGWGQTGGGYYATVLQVARLPVWPNAICDRYHYMSADEVERVICTGYERGGHGLCYGDSGGAILAEWNSRWYVVGSVSGGIECGAPLVPGIVMRNQYYRQFFLDVINNVY</sequence>
<dbReference type="InterPro" id="IPR036055">
    <property type="entry name" value="LDL_receptor-like_sf"/>
</dbReference>
<feature type="disulfide bond" evidence="2">
    <location>
        <begin position="434"/>
        <end position="452"/>
    </location>
</feature>
<dbReference type="SUPFAM" id="SSF57424">
    <property type="entry name" value="LDL receptor-like module"/>
    <property type="match status" value="7"/>
</dbReference>
<dbReference type="InterPro" id="IPR023415">
    <property type="entry name" value="LDLR_class-A_CS"/>
</dbReference>
<name>A0A7M7N3X0_STRPU</name>
<feature type="disulfide bond" evidence="2">
    <location>
        <begin position="369"/>
        <end position="384"/>
    </location>
</feature>
<keyword evidence="1 2" id="KW-1015">Disulfide bond</keyword>
<feature type="disulfide bond" evidence="2">
    <location>
        <begin position="294"/>
        <end position="309"/>
    </location>
</feature>
<dbReference type="Gene3D" id="2.60.120.290">
    <property type="entry name" value="Spermadhesin, CUB domain"/>
    <property type="match status" value="1"/>
</dbReference>
<dbReference type="PROSITE" id="PS50240">
    <property type="entry name" value="TRYPSIN_DOM"/>
    <property type="match status" value="1"/>
</dbReference>
<dbReference type="GeneID" id="592265"/>
<evidence type="ECO:0000259" key="4">
    <source>
        <dbReference type="PROSITE" id="PS50240"/>
    </source>
</evidence>
<evidence type="ECO:0000256" key="2">
    <source>
        <dbReference type="PROSITE-ProRule" id="PRU00124"/>
    </source>
</evidence>
<feature type="disulfide bond" evidence="2">
    <location>
        <begin position="427"/>
        <end position="439"/>
    </location>
</feature>
<feature type="disulfide bond" evidence="2">
    <location>
        <begin position="319"/>
        <end position="337"/>
    </location>
</feature>
<dbReference type="InterPro" id="IPR035914">
    <property type="entry name" value="Sperma_CUB_dom_sf"/>
</dbReference>
<feature type="disulfide bond" evidence="2">
    <location>
        <begin position="406"/>
        <end position="421"/>
    </location>
</feature>
<keyword evidence="6" id="KW-1185">Reference proteome</keyword>
<dbReference type="InterPro" id="IPR002172">
    <property type="entry name" value="LDrepeatLR_classA_rpt"/>
</dbReference>
<evidence type="ECO:0000256" key="3">
    <source>
        <dbReference type="SAM" id="Phobius"/>
    </source>
</evidence>
<dbReference type="InterPro" id="IPR043504">
    <property type="entry name" value="Peptidase_S1_PA_chymotrypsin"/>
</dbReference>
<feature type="disulfide bond" evidence="2">
    <location>
        <begin position="560"/>
        <end position="575"/>
    </location>
</feature>
<feature type="disulfide bond" evidence="2">
    <location>
        <begin position="515"/>
        <end position="533"/>
    </location>
</feature>
<reference evidence="6" key="1">
    <citation type="submission" date="2015-02" db="EMBL/GenBank/DDBJ databases">
        <title>Genome sequencing for Strongylocentrotus purpuratus.</title>
        <authorList>
            <person name="Murali S."/>
            <person name="Liu Y."/>
            <person name="Vee V."/>
            <person name="English A."/>
            <person name="Wang M."/>
            <person name="Skinner E."/>
            <person name="Han Y."/>
            <person name="Muzny D.M."/>
            <person name="Worley K.C."/>
            <person name="Gibbs R.A."/>
        </authorList>
    </citation>
    <scope>NUCLEOTIDE SEQUENCE</scope>
</reference>
<feature type="disulfide bond" evidence="2">
    <location>
        <begin position="527"/>
        <end position="542"/>
    </location>
</feature>
<dbReference type="InParanoid" id="A0A7M7N3X0"/>
<feature type="disulfide bond" evidence="2">
    <location>
        <begin position="228"/>
        <end position="243"/>
    </location>
</feature>
<dbReference type="PROSITE" id="PS00134">
    <property type="entry name" value="TRYPSIN_HIS"/>
    <property type="match status" value="1"/>
</dbReference>
<dbReference type="PRINTS" id="PR00261">
    <property type="entry name" value="LDLRECEPTOR"/>
</dbReference>
<evidence type="ECO:0000256" key="1">
    <source>
        <dbReference type="ARBA" id="ARBA00023157"/>
    </source>
</evidence>
<dbReference type="CDD" id="cd00190">
    <property type="entry name" value="Tryp_SPc"/>
    <property type="match status" value="1"/>
</dbReference>
<dbReference type="SUPFAM" id="SSF50494">
    <property type="entry name" value="Trypsin-like serine proteases"/>
    <property type="match status" value="1"/>
</dbReference>
<dbReference type="Gene3D" id="2.40.10.10">
    <property type="entry name" value="Trypsin-like serine proteases"/>
    <property type="match status" value="1"/>
</dbReference>
<protein>
    <recommendedName>
        <fullName evidence="4">Peptidase S1 domain-containing protein</fullName>
    </recommendedName>
</protein>
<dbReference type="PANTHER" id="PTHR24252">
    <property type="entry name" value="ACROSIN-RELATED"/>
    <property type="match status" value="1"/>
</dbReference>
<organism evidence="5 6">
    <name type="scientific">Strongylocentrotus purpuratus</name>
    <name type="common">Purple sea urchin</name>
    <dbReference type="NCBI Taxonomy" id="7668"/>
    <lineage>
        <taxon>Eukaryota</taxon>
        <taxon>Metazoa</taxon>
        <taxon>Echinodermata</taxon>
        <taxon>Eleutherozoa</taxon>
        <taxon>Echinozoa</taxon>
        <taxon>Echinoidea</taxon>
        <taxon>Euechinoidea</taxon>
        <taxon>Echinacea</taxon>
        <taxon>Camarodonta</taxon>
        <taxon>Echinidea</taxon>
        <taxon>Strongylocentrotidae</taxon>
        <taxon>Strongylocentrotus</taxon>
    </lineage>
</organism>
<dbReference type="PANTHER" id="PTHR24252:SF7">
    <property type="entry name" value="HYALIN"/>
    <property type="match status" value="1"/>
</dbReference>
<dbReference type="SUPFAM" id="SSF49854">
    <property type="entry name" value="Spermadhesin, CUB domain"/>
    <property type="match status" value="1"/>
</dbReference>
<feature type="disulfide bond" evidence="2">
    <location>
        <begin position="394"/>
        <end position="412"/>
    </location>
</feature>
<dbReference type="RefSeq" id="XP_030830788.1">
    <property type="nucleotide sequence ID" value="XM_030974928.1"/>
</dbReference>
<comment type="caution">
    <text evidence="2">Lacks conserved residue(s) required for the propagation of feature annotation.</text>
</comment>
<keyword evidence="3" id="KW-0472">Membrane</keyword>
<dbReference type="PROSITE" id="PS50068">
    <property type="entry name" value="LDLRA_2"/>
    <property type="match status" value="9"/>
</dbReference>
<proteinExistence type="predicted"/>
<keyword evidence="3" id="KW-0812">Transmembrane</keyword>
<evidence type="ECO:0000313" key="6">
    <source>
        <dbReference type="Proteomes" id="UP000007110"/>
    </source>
</evidence>
<feature type="disulfide bond" evidence="2">
    <location>
        <begin position="331"/>
        <end position="346"/>
    </location>
</feature>
<dbReference type="SMART" id="SM00192">
    <property type="entry name" value="LDLa"/>
    <property type="match status" value="9"/>
</dbReference>
<feature type="transmembrane region" description="Helical" evidence="3">
    <location>
        <begin position="25"/>
        <end position="46"/>
    </location>
</feature>
<dbReference type="SMART" id="SM00020">
    <property type="entry name" value="Tryp_SPc"/>
    <property type="match status" value="1"/>
</dbReference>
<dbReference type="InterPro" id="IPR009003">
    <property type="entry name" value="Peptidase_S1_PA"/>
</dbReference>
<dbReference type="Proteomes" id="UP000007110">
    <property type="component" value="Unassembled WGS sequence"/>
</dbReference>
<dbReference type="Gene3D" id="4.10.400.10">
    <property type="entry name" value="Low-density Lipoprotein Receptor"/>
    <property type="match status" value="8"/>
</dbReference>
<feature type="disulfide bond" evidence="2">
    <location>
        <begin position="282"/>
        <end position="300"/>
    </location>
</feature>
<dbReference type="CDD" id="cd00112">
    <property type="entry name" value="LDLa"/>
    <property type="match status" value="8"/>
</dbReference>
<feature type="disulfide bond" evidence="2">
    <location>
        <begin position="508"/>
        <end position="520"/>
    </location>
</feature>
<keyword evidence="3" id="KW-1133">Transmembrane helix</keyword>
<dbReference type="GO" id="GO:0004252">
    <property type="term" value="F:serine-type endopeptidase activity"/>
    <property type="evidence" value="ECO:0007669"/>
    <property type="project" value="InterPro"/>
</dbReference>
<feature type="domain" description="Peptidase S1" evidence="4">
    <location>
        <begin position="587"/>
        <end position="827"/>
    </location>
</feature>
<dbReference type="Pfam" id="PF00089">
    <property type="entry name" value="Trypsin"/>
    <property type="match status" value="1"/>
</dbReference>
<evidence type="ECO:0000313" key="5">
    <source>
        <dbReference type="EnsemblMetazoa" id="XP_030830788"/>
    </source>
</evidence>
<dbReference type="KEGG" id="spu:592265"/>
<dbReference type="EnsemblMetazoa" id="XM_030974928">
    <property type="protein sequence ID" value="XP_030830788"/>
    <property type="gene ID" value="LOC592265"/>
</dbReference>
<dbReference type="OrthoDB" id="9990982at2759"/>
<dbReference type="FunFam" id="2.40.10.10:FF:000068">
    <property type="entry name" value="transmembrane protease serine 2"/>
    <property type="match status" value="1"/>
</dbReference>
<dbReference type="Pfam" id="PF00057">
    <property type="entry name" value="Ldl_recept_a"/>
    <property type="match status" value="2"/>
</dbReference>
<dbReference type="PROSITE" id="PS01209">
    <property type="entry name" value="LDLRA_1"/>
    <property type="match status" value="3"/>
</dbReference>
<dbReference type="InterPro" id="IPR001254">
    <property type="entry name" value="Trypsin_dom"/>
</dbReference>
<feature type="disulfide bond" evidence="2">
    <location>
        <begin position="486"/>
        <end position="501"/>
    </location>
</feature>
<reference evidence="5" key="2">
    <citation type="submission" date="2021-01" db="UniProtKB">
        <authorList>
            <consortium name="EnsemblMetazoa"/>
        </authorList>
    </citation>
    <scope>IDENTIFICATION</scope>
</reference>
<feature type="disulfide bond" evidence="2">
    <location>
        <begin position="387"/>
        <end position="399"/>
    </location>
</feature>
<accession>A0A7M7N3X0</accession>
<dbReference type="OMA" id="CRAPNYY"/>
<dbReference type="GO" id="GO:0006508">
    <property type="term" value="P:proteolysis"/>
    <property type="evidence" value="ECO:0007669"/>
    <property type="project" value="InterPro"/>
</dbReference>
<dbReference type="AlphaFoldDB" id="A0A7M7N3X0"/>
<dbReference type="InterPro" id="IPR018114">
    <property type="entry name" value="TRYPSIN_HIS"/>
</dbReference>